<sequence length="83" mass="9581">MVTLFSTFACLSFPSFEYNGLNSNFKRSSILQIILKLAYIDHGDRELQEVSRSQNEVQFPIVDMNKRGVDDRYNSSRIQKASD</sequence>
<reference evidence="1" key="1">
    <citation type="submission" date="2019-10" db="EMBL/GenBank/DDBJ databases">
        <title>Conservation and host-specific expression of non-tandemly repeated heterogenous ribosome RNA gene in arbuscular mycorrhizal fungi.</title>
        <authorList>
            <person name="Maeda T."/>
            <person name="Kobayashi Y."/>
            <person name="Nakagawa T."/>
            <person name="Ezawa T."/>
            <person name="Yamaguchi K."/>
            <person name="Bino T."/>
            <person name="Nishimoto Y."/>
            <person name="Shigenobu S."/>
            <person name="Kawaguchi M."/>
        </authorList>
    </citation>
    <scope>NUCLEOTIDE SEQUENCE</scope>
    <source>
        <strain evidence="1">HR1</strain>
    </source>
</reference>
<dbReference type="EMBL" id="BLAL01000020">
    <property type="protein sequence ID" value="GES76397.1"/>
    <property type="molecule type" value="Genomic_DNA"/>
</dbReference>
<accession>A0A8H3KZW5</accession>
<gene>
    <name evidence="1" type="ORF">RCL2_000380400</name>
</gene>
<proteinExistence type="predicted"/>
<comment type="caution">
    <text evidence="1">The sequence shown here is derived from an EMBL/GenBank/DDBJ whole genome shotgun (WGS) entry which is preliminary data.</text>
</comment>
<name>A0A8H3KZW5_9GLOM</name>
<organism evidence="1 2">
    <name type="scientific">Rhizophagus clarus</name>
    <dbReference type="NCBI Taxonomy" id="94130"/>
    <lineage>
        <taxon>Eukaryota</taxon>
        <taxon>Fungi</taxon>
        <taxon>Fungi incertae sedis</taxon>
        <taxon>Mucoromycota</taxon>
        <taxon>Glomeromycotina</taxon>
        <taxon>Glomeromycetes</taxon>
        <taxon>Glomerales</taxon>
        <taxon>Glomeraceae</taxon>
        <taxon>Rhizophagus</taxon>
    </lineage>
</organism>
<evidence type="ECO:0000313" key="2">
    <source>
        <dbReference type="Proteomes" id="UP000615446"/>
    </source>
</evidence>
<dbReference type="AlphaFoldDB" id="A0A8H3KZW5"/>
<protein>
    <submittedName>
        <fullName evidence="1">Uncharacterized protein</fullName>
    </submittedName>
</protein>
<evidence type="ECO:0000313" key="1">
    <source>
        <dbReference type="EMBL" id="GES76397.1"/>
    </source>
</evidence>
<dbReference type="Proteomes" id="UP000615446">
    <property type="component" value="Unassembled WGS sequence"/>
</dbReference>